<feature type="binding site" evidence="7">
    <location>
        <position position="123"/>
    </location>
    <ligand>
        <name>[2Fe-2S] cluster</name>
        <dbReference type="ChEBI" id="CHEBI:190135"/>
    </ligand>
</feature>
<dbReference type="PANTHER" id="PTHR10371:SF3">
    <property type="entry name" value="NADH DEHYDROGENASE [UBIQUINONE] FLAVOPROTEIN 2, MITOCHONDRIAL"/>
    <property type="match status" value="1"/>
</dbReference>
<protein>
    <submittedName>
        <fullName evidence="8">NADH:ubiquinone oxidoreductase subunit E</fullName>
    </submittedName>
</protein>
<evidence type="ECO:0000256" key="1">
    <source>
        <dbReference type="ARBA" id="ARBA00010643"/>
    </source>
</evidence>
<dbReference type="GO" id="GO:0051537">
    <property type="term" value="F:2 iron, 2 sulfur cluster binding"/>
    <property type="evidence" value="ECO:0007669"/>
    <property type="project" value="UniProtKB-KW"/>
</dbReference>
<dbReference type="Pfam" id="PF01257">
    <property type="entry name" value="2Fe-2S_thioredx"/>
    <property type="match status" value="1"/>
</dbReference>
<dbReference type="NCBIfam" id="NF005722">
    <property type="entry name" value="PRK07539.1-2"/>
    <property type="match status" value="1"/>
</dbReference>
<dbReference type="GO" id="GO:0046872">
    <property type="term" value="F:metal ion binding"/>
    <property type="evidence" value="ECO:0007669"/>
    <property type="project" value="UniProtKB-KW"/>
</dbReference>
<dbReference type="InterPro" id="IPR036249">
    <property type="entry name" value="Thioredoxin-like_sf"/>
</dbReference>
<keyword evidence="9" id="KW-1185">Reference proteome</keyword>
<comment type="cofactor">
    <cofactor evidence="6">
        <name>[2Fe-2S] cluster</name>
        <dbReference type="ChEBI" id="CHEBI:190135"/>
    </cofactor>
</comment>
<dbReference type="EMBL" id="JACHGJ010000003">
    <property type="protein sequence ID" value="MBB6480344.1"/>
    <property type="molecule type" value="Genomic_DNA"/>
</dbReference>
<dbReference type="AlphaFoldDB" id="A0A841R5A5"/>
<comment type="cofactor">
    <cofactor evidence="7">
        <name>[2Fe-2S] cluster</name>
        <dbReference type="ChEBI" id="CHEBI:190135"/>
    </cofactor>
    <text evidence="7">Binds 1 [2Fe-2S] cluster.</text>
</comment>
<name>A0A841R5A5_9SPIO</name>
<feature type="binding site" evidence="7">
    <location>
        <position position="119"/>
    </location>
    <ligand>
        <name>[2Fe-2S] cluster</name>
        <dbReference type="ChEBI" id="CHEBI:190135"/>
    </ligand>
</feature>
<reference evidence="8 9" key="1">
    <citation type="submission" date="2020-08" db="EMBL/GenBank/DDBJ databases">
        <title>Genomic Encyclopedia of Type Strains, Phase IV (KMG-IV): sequencing the most valuable type-strain genomes for metagenomic binning, comparative biology and taxonomic classification.</title>
        <authorList>
            <person name="Goeker M."/>
        </authorList>
    </citation>
    <scope>NUCLEOTIDE SEQUENCE [LARGE SCALE GENOMIC DNA]</scope>
    <source>
        <strain evidence="8 9">DSM 2461</strain>
    </source>
</reference>
<evidence type="ECO:0000256" key="6">
    <source>
        <dbReference type="ARBA" id="ARBA00034078"/>
    </source>
</evidence>
<accession>A0A841R5A5</accession>
<gene>
    <name evidence="8" type="ORF">HNR50_002007</name>
</gene>
<evidence type="ECO:0000256" key="3">
    <source>
        <dbReference type="ARBA" id="ARBA00022723"/>
    </source>
</evidence>
<dbReference type="PIRSF" id="PIRSF000216">
    <property type="entry name" value="NADH_DH_24kDa"/>
    <property type="match status" value="1"/>
</dbReference>
<keyword evidence="2 7" id="KW-0001">2Fe-2S</keyword>
<dbReference type="InterPro" id="IPR041921">
    <property type="entry name" value="NuoE_N"/>
</dbReference>
<dbReference type="SUPFAM" id="SSF52833">
    <property type="entry name" value="Thioredoxin-like"/>
    <property type="match status" value="1"/>
</dbReference>
<organism evidence="8 9">
    <name type="scientific">Spirochaeta isovalerica</name>
    <dbReference type="NCBI Taxonomy" id="150"/>
    <lineage>
        <taxon>Bacteria</taxon>
        <taxon>Pseudomonadati</taxon>
        <taxon>Spirochaetota</taxon>
        <taxon>Spirochaetia</taxon>
        <taxon>Spirochaetales</taxon>
        <taxon>Spirochaetaceae</taxon>
        <taxon>Spirochaeta</taxon>
    </lineage>
</organism>
<comment type="similarity">
    <text evidence="1">Belongs to the complex I 24 kDa subunit family.</text>
</comment>
<keyword evidence="4 7" id="KW-0408">Iron</keyword>
<proteinExistence type="inferred from homology"/>
<dbReference type="InterPro" id="IPR002023">
    <property type="entry name" value="NuoE-like"/>
</dbReference>
<keyword evidence="8" id="KW-0830">Ubiquinone</keyword>
<dbReference type="Gene3D" id="1.10.10.1590">
    <property type="entry name" value="NADH-quinone oxidoreductase subunit E"/>
    <property type="match status" value="1"/>
</dbReference>
<evidence type="ECO:0000256" key="2">
    <source>
        <dbReference type="ARBA" id="ARBA00022714"/>
    </source>
</evidence>
<evidence type="ECO:0000313" key="9">
    <source>
        <dbReference type="Proteomes" id="UP000587760"/>
    </source>
</evidence>
<keyword evidence="5 7" id="KW-0411">Iron-sulfur</keyword>
<evidence type="ECO:0000256" key="5">
    <source>
        <dbReference type="ARBA" id="ARBA00023014"/>
    </source>
</evidence>
<dbReference type="RefSeq" id="WP_184746499.1">
    <property type="nucleotide sequence ID" value="NZ_JACHGJ010000003.1"/>
</dbReference>
<evidence type="ECO:0000313" key="8">
    <source>
        <dbReference type="EMBL" id="MBB6480344.1"/>
    </source>
</evidence>
<keyword evidence="3 7" id="KW-0479">Metal-binding</keyword>
<dbReference type="Proteomes" id="UP000587760">
    <property type="component" value="Unassembled WGS sequence"/>
</dbReference>
<evidence type="ECO:0000256" key="4">
    <source>
        <dbReference type="ARBA" id="ARBA00023004"/>
    </source>
</evidence>
<evidence type="ECO:0000256" key="7">
    <source>
        <dbReference type="PIRSR" id="PIRSR000216-1"/>
    </source>
</evidence>
<sequence length="161" mass="18042">MTQTQLHVQQIIRKHGPAREKLLPILQDVVKEQNYLSESAMKQIAAALDISAAEVYGVATFYSFLNTGPTGRYTIRICKSVSCDSSGRKAVAETLEKRLRIKMGETTPDGLFTLQHINCMGWCHKSPAMLINEKVYTELTPEKTAEALNEWLAIAEEERDA</sequence>
<dbReference type="GO" id="GO:0003954">
    <property type="term" value="F:NADH dehydrogenase activity"/>
    <property type="evidence" value="ECO:0007669"/>
    <property type="project" value="TreeGrafter"/>
</dbReference>
<dbReference type="PANTHER" id="PTHR10371">
    <property type="entry name" value="NADH DEHYDROGENASE UBIQUINONE FLAVOPROTEIN 2, MITOCHONDRIAL"/>
    <property type="match status" value="1"/>
</dbReference>
<comment type="caution">
    <text evidence="8">The sequence shown here is derived from an EMBL/GenBank/DDBJ whole genome shotgun (WGS) entry which is preliminary data.</text>
</comment>
<dbReference type="CDD" id="cd03064">
    <property type="entry name" value="TRX_Fd_NuoE"/>
    <property type="match status" value="1"/>
</dbReference>
<feature type="binding site" evidence="7">
    <location>
        <position position="83"/>
    </location>
    <ligand>
        <name>[2Fe-2S] cluster</name>
        <dbReference type="ChEBI" id="CHEBI:190135"/>
    </ligand>
</feature>
<dbReference type="InterPro" id="IPR042128">
    <property type="entry name" value="NuoE_dom"/>
</dbReference>
<feature type="binding site" evidence="7">
    <location>
        <position position="78"/>
    </location>
    <ligand>
        <name>[2Fe-2S] cluster</name>
        <dbReference type="ChEBI" id="CHEBI:190135"/>
    </ligand>
</feature>
<dbReference type="Gene3D" id="3.40.30.10">
    <property type="entry name" value="Glutaredoxin"/>
    <property type="match status" value="1"/>
</dbReference>